<dbReference type="Proteomes" id="UP000563601">
    <property type="component" value="Unassembled WGS sequence"/>
</dbReference>
<keyword evidence="4" id="KW-0812">Transmembrane</keyword>
<keyword evidence="4" id="KW-1133">Transmembrane helix</keyword>
<dbReference type="Gene3D" id="2.40.30.170">
    <property type="match status" value="1"/>
</dbReference>
<keyword evidence="2 3" id="KW-0175">Coiled coil</keyword>
<dbReference type="InterPro" id="IPR058637">
    <property type="entry name" value="YknX-like_C"/>
</dbReference>
<dbReference type="Gene3D" id="2.40.50.100">
    <property type="match status" value="1"/>
</dbReference>
<protein>
    <submittedName>
        <fullName evidence="7">HlyD family efflux transporter periplasmic adaptor subunit</fullName>
    </submittedName>
    <submittedName>
        <fullName evidence="6">HlyD family secretion protein</fullName>
    </submittedName>
</protein>
<proteinExistence type="predicted"/>
<organism evidence="6 9">
    <name type="scientific">Microbulbifer hydrolyticus</name>
    <dbReference type="NCBI Taxonomy" id="48074"/>
    <lineage>
        <taxon>Bacteria</taxon>
        <taxon>Pseudomonadati</taxon>
        <taxon>Pseudomonadota</taxon>
        <taxon>Gammaproteobacteria</taxon>
        <taxon>Cellvibrionales</taxon>
        <taxon>Microbulbiferaceae</taxon>
        <taxon>Microbulbifer</taxon>
    </lineage>
</organism>
<keyword evidence="8" id="KW-1185">Reference proteome</keyword>
<evidence type="ECO:0000256" key="3">
    <source>
        <dbReference type="SAM" id="Coils"/>
    </source>
</evidence>
<evidence type="ECO:0000313" key="8">
    <source>
        <dbReference type="Proteomes" id="UP000464675"/>
    </source>
</evidence>
<accession>A0A6P1TCV3</accession>
<evidence type="ECO:0000313" key="9">
    <source>
        <dbReference type="Proteomes" id="UP000563601"/>
    </source>
</evidence>
<feature type="transmembrane region" description="Helical" evidence="4">
    <location>
        <begin position="12"/>
        <end position="31"/>
    </location>
</feature>
<dbReference type="Pfam" id="PF25989">
    <property type="entry name" value="YknX_C"/>
    <property type="match status" value="1"/>
</dbReference>
<feature type="domain" description="YknX-like C-terminal permuted SH3-like" evidence="5">
    <location>
        <begin position="336"/>
        <end position="403"/>
    </location>
</feature>
<comment type="subcellular location">
    <subcellularLocation>
        <location evidence="1">Cell envelope</location>
    </subcellularLocation>
</comment>
<evidence type="ECO:0000313" key="6">
    <source>
        <dbReference type="EMBL" id="MBB5210417.1"/>
    </source>
</evidence>
<name>A0A6P1TCV3_9GAMM</name>
<evidence type="ECO:0000256" key="1">
    <source>
        <dbReference type="ARBA" id="ARBA00004196"/>
    </source>
</evidence>
<dbReference type="PANTHER" id="PTHR32347:SF29">
    <property type="entry name" value="UPF0194 MEMBRANE PROTEIN YBHG"/>
    <property type="match status" value="1"/>
</dbReference>
<dbReference type="EMBL" id="JACHHR010000001">
    <property type="protein sequence ID" value="MBB5210417.1"/>
    <property type="molecule type" value="Genomic_DNA"/>
</dbReference>
<evidence type="ECO:0000256" key="4">
    <source>
        <dbReference type="SAM" id="Phobius"/>
    </source>
</evidence>
<dbReference type="Gene3D" id="1.10.287.470">
    <property type="entry name" value="Helix hairpin bin"/>
    <property type="match status" value="1"/>
</dbReference>
<evidence type="ECO:0000313" key="7">
    <source>
        <dbReference type="EMBL" id="QHQ39099.1"/>
    </source>
</evidence>
<dbReference type="PANTHER" id="PTHR32347">
    <property type="entry name" value="EFFLUX SYSTEM COMPONENT YKNX-RELATED"/>
    <property type="match status" value="1"/>
</dbReference>
<evidence type="ECO:0000259" key="5">
    <source>
        <dbReference type="Pfam" id="PF25989"/>
    </source>
</evidence>
<dbReference type="SUPFAM" id="SSF111369">
    <property type="entry name" value="HlyD-like secretion proteins"/>
    <property type="match status" value="1"/>
</dbReference>
<dbReference type="Gene3D" id="2.40.420.20">
    <property type="match status" value="1"/>
</dbReference>
<reference evidence="7 8" key="1">
    <citation type="submission" date="2020-01" db="EMBL/GenBank/DDBJ databases">
        <title>The possibility of degradation of plastic by Microbulbifer hydrolyticus IRE-31.</title>
        <authorList>
            <person name="Liu L."/>
        </authorList>
    </citation>
    <scope>NUCLEOTIDE SEQUENCE [LARGE SCALE GENOMIC DNA]</scope>
    <source>
        <strain evidence="7 8">IRE-31</strain>
    </source>
</reference>
<dbReference type="InterPro" id="IPR050465">
    <property type="entry name" value="UPF0194_transport"/>
</dbReference>
<keyword evidence="4" id="KW-0472">Membrane</keyword>
<evidence type="ECO:0000256" key="2">
    <source>
        <dbReference type="ARBA" id="ARBA00023054"/>
    </source>
</evidence>
<reference evidence="6 9" key="2">
    <citation type="submission" date="2020-08" db="EMBL/GenBank/DDBJ databases">
        <title>Genomic Encyclopedia of Type Strains, Phase IV (KMG-IV): sequencing the most valuable type-strain genomes for metagenomic binning, comparative biology and taxonomic classification.</title>
        <authorList>
            <person name="Goeker M."/>
        </authorList>
    </citation>
    <scope>NUCLEOTIDE SEQUENCE [LARGE SCALE GENOMIC DNA]</scope>
    <source>
        <strain evidence="6 9">DSM 11525</strain>
    </source>
</reference>
<feature type="coiled-coil region" evidence="3">
    <location>
        <begin position="128"/>
        <end position="179"/>
    </location>
</feature>
<dbReference type="EMBL" id="CP047491">
    <property type="protein sequence ID" value="QHQ39099.1"/>
    <property type="molecule type" value="Genomic_DNA"/>
</dbReference>
<dbReference type="AlphaFoldDB" id="A0A6P1TCV3"/>
<dbReference type="GO" id="GO:0030313">
    <property type="term" value="C:cell envelope"/>
    <property type="evidence" value="ECO:0007669"/>
    <property type="project" value="UniProtKB-SubCell"/>
</dbReference>
<dbReference type="OrthoDB" id="9791520at2"/>
<sequence>MARNTGRKLFKRIVGAGMLAGVLAFFVYAFLPQPVPVDMAEVTRGPMQVAVTDEGYTRVHDVFVVSAPVTGYLLRIQSEVGDTVTADTSKLAELLPTHPQFLDERSRSQAEAAIRSAEAAVKLSTAERHDAQAQLAFAESDAKRARALARKGHLSKVALERAELALDSAEAALDTARAAERVSQGQLDNARAALIKPARGTPKVDDGNLVEVTAPVGGRVLRLLQESERVVVAGTPLLEIGNPGQLEIVIDLLSRDAVKVDAGAPVNITHWGGDKPLNGRVRLVEPFGFTKISALGIEEQRVNVIVDFIDSKETWSRLGHGYRVDAAIEIWRADNVVQVPTGALFRHQQAWAVFRIIGDRAVRTEVTVGHNNGRVAEILDGVEPGEAIVLHPSERITDGVKVTRRTL</sequence>
<dbReference type="Proteomes" id="UP000464675">
    <property type="component" value="Chromosome"/>
</dbReference>
<gene>
    <name evidence="7" type="ORF">GTQ55_08950</name>
    <name evidence="6" type="ORF">HNQ53_000605</name>
</gene>
<dbReference type="RefSeq" id="WP_161858425.1">
    <property type="nucleotide sequence ID" value="NZ_CP047491.1"/>
</dbReference>